<dbReference type="InterPro" id="IPR013249">
    <property type="entry name" value="RNA_pol_sigma70_r4_t2"/>
</dbReference>
<keyword evidence="2" id="KW-0805">Transcription regulation</keyword>
<accession>A0A4R6WPT1</accession>
<dbReference type="RefSeq" id="WP_133583913.1">
    <property type="nucleotide sequence ID" value="NZ_SNYV01000011.1"/>
</dbReference>
<gene>
    <name evidence="7" type="ORF">CLV99_1627</name>
</gene>
<proteinExistence type="inferred from homology"/>
<name>A0A4R6WPT1_9SPHI</name>
<dbReference type="InterPro" id="IPR014284">
    <property type="entry name" value="RNA_pol_sigma-70_dom"/>
</dbReference>
<dbReference type="Pfam" id="PF08281">
    <property type="entry name" value="Sigma70_r4_2"/>
    <property type="match status" value="1"/>
</dbReference>
<organism evidence="7 8">
    <name type="scientific">Sphingobacterium yanglingense</name>
    <dbReference type="NCBI Taxonomy" id="1437280"/>
    <lineage>
        <taxon>Bacteria</taxon>
        <taxon>Pseudomonadati</taxon>
        <taxon>Bacteroidota</taxon>
        <taxon>Sphingobacteriia</taxon>
        <taxon>Sphingobacteriales</taxon>
        <taxon>Sphingobacteriaceae</taxon>
        <taxon>Sphingobacterium</taxon>
    </lineage>
</organism>
<protein>
    <submittedName>
        <fullName evidence="7">RNA polymerase sigma-70 factor (ECF subfamily)</fullName>
    </submittedName>
</protein>
<dbReference type="SUPFAM" id="SSF88659">
    <property type="entry name" value="Sigma3 and sigma4 domains of RNA polymerase sigma factors"/>
    <property type="match status" value="1"/>
</dbReference>
<dbReference type="Gene3D" id="1.10.10.10">
    <property type="entry name" value="Winged helix-like DNA-binding domain superfamily/Winged helix DNA-binding domain"/>
    <property type="match status" value="1"/>
</dbReference>
<comment type="similarity">
    <text evidence="1">Belongs to the sigma-70 factor family. ECF subfamily.</text>
</comment>
<keyword evidence="4" id="KW-0804">Transcription</keyword>
<dbReference type="NCBIfam" id="TIGR02985">
    <property type="entry name" value="Sig70_bacteroi1"/>
    <property type="match status" value="1"/>
</dbReference>
<evidence type="ECO:0000313" key="8">
    <source>
        <dbReference type="Proteomes" id="UP000295292"/>
    </source>
</evidence>
<dbReference type="InterPro" id="IPR039425">
    <property type="entry name" value="RNA_pol_sigma-70-like"/>
</dbReference>
<dbReference type="AlphaFoldDB" id="A0A4R6WPT1"/>
<dbReference type="Gene3D" id="1.10.1740.10">
    <property type="match status" value="1"/>
</dbReference>
<dbReference type="InterPro" id="IPR036388">
    <property type="entry name" value="WH-like_DNA-bd_sf"/>
</dbReference>
<dbReference type="InterPro" id="IPR013325">
    <property type="entry name" value="RNA_pol_sigma_r2"/>
</dbReference>
<dbReference type="GO" id="GO:0003677">
    <property type="term" value="F:DNA binding"/>
    <property type="evidence" value="ECO:0007669"/>
    <property type="project" value="InterPro"/>
</dbReference>
<dbReference type="Pfam" id="PF04542">
    <property type="entry name" value="Sigma70_r2"/>
    <property type="match status" value="1"/>
</dbReference>
<evidence type="ECO:0000256" key="4">
    <source>
        <dbReference type="ARBA" id="ARBA00023163"/>
    </source>
</evidence>
<evidence type="ECO:0000256" key="1">
    <source>
        <dbReference type="ARBA" id="ARBA00010641"/>
    </source>
</evidence>
<comment type="caution">
    <text evidence="7">The sequence shown here is derived from an EMBL/GenBank/DDBJ whole genome shotgun (WGS) entry which is preliminary data.</text>
</comment>
<dbReference type="SUPFAM" id="SSF88946">
    <property type="entry name" value="Sigma2 domain of RNA polymerase sigma factors"/>
    <property type="match status" value="1"/>
</dbReference>
<evidence type="ECO:0000259" key="6">
    <source>
        <dbReference type="Pfam" id="PF08281"/>
    </source>
</evidence>
<dbReference type="InterPro" id="IPR014327">
    <property type="entry name" value="RNA_pol_sigma70_bacteroid"/>
</dbReference>
<keyword evidence="3" id="KW-0731">Sigma factor</keyword>
<dbReference type="GO" id="GO:0006352">
    <property type="term" value="P:DNA-templated transcription initiation"/>
    <property type="evidence" value="ECO:0007669"/>
    <property type="project" value="InterPro"/>
</dbReference>
<evidence type="ECO:0000259" key="5">
    <source>
        <dbReference type="Pfam" id="PF04542"/>
    </source>
</evidence>
<reference evidence="7 8" key="1">
    <citation type="submission" date="2019-03" db="EMBL/GenBank/DDBJ databases">
        <title>Genomic Encyclopedia of Archaeal and Bacterial Type Strains, Phase II (KMG-II): from individual species to whole genera.</title>
        <authorList>
            <person name="Goeker M."/>
        </authorList>
    </citation>
    <scope>NUCLEOTIDE SEQUENCE [LARGE SCALE GENOMIC DNA]</scope>
    <source>
        <strain evidence="7 8">DSM 28353</strain>
    </source>
</reference>
<dbReference type="OrthoDB" id="1097528at2"/>
<dbReference type="EMBL" id="SNYV01000011">
    <property type="protein sequence ID" value="TDQ80171.1"/>
    <property type="molecule type" value="Genomic_DNA"/>
</dbReference>
<dbReference type="PANTHER" id="PTHR43133:SF46">
    <property type="entry name" value="RNA POLYMERASE SIGMA-70 FACTOR ECF SUBFAMILY"/>
    <property type="match status" value="1"/>
</dbReference>
<dbReference type="PANTHER" id="PTHR43133">
    <property type="entry name" value="RNA POLYMERASE ECF-TYPE SIGMA FACTO"/>
    <property type="match status" value="1"/>
</dbReference>
<feature type="domain" description="RNA polymerase sigma factor 70 region 4 type 2" evidence="6">
    <location>
        <begin position="123"/>
        <end position="173"/>
    </location>
</feature>
<dbReference type="InterPro" id="IPR013324">
    <property type="entry name" value="RNA_pol_sigma_r3/r4-like"/>
</dbReference>
<dbReference type="CDD" id="cd06171">
    <property type="entry name" value="Sigma70_r4"/>
    <property type="match status" value="1"/>
</dbReference>
<dbReference type="GO" id="GO:0016987">
    <property type="term" value="F:sigma factor activity"/>
    <property type="evidence" value="ECO:0007669"/>
    <property type="project" value="UniProtKB-KW"/>
</dbReference>
<evidence type="ECO:0000256" key="3">
    <source>
        <dbReference type="ARBA" id="ARBA00023082"/>
    </source>
</evidence>
<dbReference type="InterPro" id="IPR007627">
    <property type="entry name" value="RNA_pol_sigma70_r2"/>
</dbReference>
<dbReference type="InterPro" id="IPR000792">
    <property type="entry name" value="Tscrpt_reg_LuxR_C"/>
</dbReference>
<evidence type="ECO:0000256" key="2">
    <source>
        <dbReference type="ARBA" id="ARBA00023015"/>
    </source>
</evidence>
<evidence type="ECO:0000313" key="7">
    <source>
        <dbReference type="EMBL" id="TDQ80171.1"/>
    </source>
</evidence>
<feature type="domain" description="RNA polymerase sigma-70 region 2" evidence="5">
    <location>
        <begin position="27"/>
        <end position="94"/>
    </location>
</feature>
<dbReference type="PRINTS" id="PR00038">
    <property type="entry name" value="HTHLUXR"/>
</dbReference>
<dbReference type="NCBIfam" id="TIGR02937">
    <property type="entry name" value="sigma70-ECF"/>
    <property type="match status" value="1"/>
</dbReference>
<dbReference type="Proteomes" id="UP000295292">
    <property type="component" value="Unassembled WGS sequence"/>
</dbReference>
<keyword evidence="8" id="KW-1185">Reference proteome</keyword>
<sequence length="187" mass="21934">MPLKLDKSDFDLLQQLKNDDEHAFTLIYNRYWKQIFSLAYYKLKSLEDAEEIVQDIFYSLWTRRKAIEITGELKNYLAVSTKYRIIKAIAKSSRQQDYLDSVLQNVYIDNSTQQLLDFQELKLELAKYVDELPDKCRLVFQLSRDQGLTQRQIAQELGISEKTVEAHIGKAIKVLKGKLSTFLNFLL</sequence>